<evidence type="ECO:0000313" key="3">
    <source>
        <dbReference type="Proteomes" id="UP000886595"/>
    </source>
</evidence>
<feature type="compositionally biased region" description="Low complexity" evidence="1">
    <location>
        <begin position="49"/>
        <end position="58"/>
    </location>
</feature>
<organism evidence="2 3">
    <name type="scientific">Brassica carinata</name>
    <name type="common">Ethiopian mustard</name>
    <name type="synonym">Abyssinian cabbage</name>
    <dbReference type="NCBI Taxonomy" id="52824"/>
    <lineage>
        <taxon>Eukaryota</taxon>
        <taxon>Viridiplantae</taxon>
        <taxon>Streptophyta</taxon>
        <taxon>Embryophyta</taxon>
        <taxon>Tracheophyta</taxon>
        <taxon>Spermatophyta</taxon>
        <taxon>Magnoliopsida</taxon>
        <taxon>eudicotyledons</taxon>
        <taxon>Gunneridae</taxon>
        <taxon>Pentapetalae</taxon>
        <taxon>rosids</taxon>
        <taxon>malvids</taxon>
        <taxon>Brassicales</taxon>
        <taxon>Brassicaceae</taxon>
        <taxon>Brassiceae</taxon>
        <taxon>Brassica</taxon>
    </lineage>
</organism>
<gene>
    <name evidence="2" type="ORF">Bca52824_090187</name>
</gene>
<evidence type="ECO:0000256" key="1">
    <source>
        <dbReference type="SAM" id="MobiDB-lite"/>
    </source>
</evidence>
<evidence type="ECO:0000313" key="2">
    <source>
        <dbReference type="EMBL" id="KAG2241614.1"/>
    </source>
</evidence>
<dbReference type="Proteomes" id="UP000886595">
    <property type="component" value="Unassembled WGS sequence"/>
</dbReference>
<reference evidence="2 3" key="1">
    <citation type="submission" date="2020-02" db="EMBL/GenBank/DDBJ databases">
        <authorList>
            <person name="Ma Q."/>
            <person name="Huang Y."/>
            <person name="Song X."/>
            <person name="Pei D."/>
        </authorList>
    </citation>
    <scope>NUCLEOTIDE SEQUENCE [LARGE SCALE GENOMIC DNA]</scope>
    <source>
        <strain evidence="2">Sxm20200214</strain>
        <tissue evidence="2">Leaf</tissue>
    </source>
</reference>
<accession>A0A8X7P1F6</accession>
<feature type="compositionally biased region" description="Polar residues" evidence="1">
    <location>
        <begin position="21"/>
        <end position="30"/>
    </location>
</feature>
<dbReference type="AlphaFoldDB" id="A0A8X7P1F6"/>
<protein>
    <submittedName>
        <fullName evidence="2">Uncharacterized protein</fullName>
    </submittedName>
</protein>
<keyword evidence="3" id="KW-1185">Reference proteome</keyword>
<sequence>MLKLQLLRASPEKKVRKMRSSPFNKKSSSVVGRLANTKIEEEGEEESVETVASETVSARTKRANRRQMRFVLTAE</sequence>
<proteinExistence type="predicted"/>
<feature type="region of interest" description="Disordered" evidence="1">
    <location>
        <begin position="1"/>
        <end position="63"/>
    </location>
</feature>
<dbReference type="EMBL" id="JAAMPC010000864">
    <property type="protein sequence ID" value="KAG2241614.1"/>
    <property type="molecule type" value="Genomic_DNA"/>
</dbReference>
<name>A0A8X7P1F6_BRACI</name>
<dbReference type="OrthoDB" id="1739692at2759"/>
<comment type="caution">
    <text evidence="2">The sequence shown here is derived from an EMBL/GenBank/DDBJ whole genome shotgun (WGS) entry which is preliminary data.</text>
</comment>